<dbReference type="InterPro" id="IPR029045">
    <property type="entry name" value="ClpP/crotonase-like_dom_sf"/>
</dbReference>
<comment type="caution">
    <text evidence="2">The sequence shown here is derived from an EMBL/GenBank/DDBJ whole genome shotgun (WGS) entry which is preliminary data.</text>
</comment>
<organism evidence="2 3">
    <name type="scientific">Pseudomarimonas arenosa</name>
    <dbReference type="NCBI Taxonomy" id="2774145"/>
    <lineage>
        <taxon>Bacteria</taxon>
        <taxon>Pseudomonadati</taxon>
        <taxon>Pseudomonadota</taxon>
        <taxon>Gammaproteobacteria</taxon>
        <taxon>Lysobacterales</taxon>
        <taxon>Lysobacteraceae</taxon>
        <taxon>Pseudomarimonas</taxon>
    </lineage>
</organism>
<dbReference type="EMBL" id="JACYTR010000003">
    <property type="protein sequence ID" value="MBD8524652.1"/>
    <property type="molecule type" value="Genomic_DNA"/>
</dbReference>
<evidence type="ECO:0000313" key="2">
    <source>
        <dbReference type="EMBL" id="MBD8524652.1"/>
    </source>
</evidence>
<keyword evidence="1" id="KW-0175">Coiled coil</keyword>
<name>A0AAW3ZHQ0_9GAMM</name>
<dbReference type="InterPro" id="IPR011990">
    <property type="entry name" value="TPR-like_helical_dom_sf"/>
</dbReference>
<sequence length="512" mass="57186">MQLSPDRGEYWYRLGRARQELGEVGPAIQALHRALAHGYATAQTRKRLAELEAQRGDAEAAVAEFEAARAAKLVNAEQVLMSSPPLSALLKDPRWQARIWPQLPAEANRLSRWHTDLDFLDKRMRETHWQLFSQVSEADWTAAIERLRSDLPALSDWQVNVRLMELVRLGRAGHTHMLPPFQGDAFHAADLRLGWFADGLFVTAAPTEHSALVGRQVLRIGNGEPEAVLAKLRAVVPHDSESGLLTFSPIYLLIPELLMHYGFADARDQLEFTLSGSGGRAERIRLPAPALSIQRLQSWMMHVEAPADWVLARDRHASARWLRHVDQPFWLDRTPQQGLLYAQLNAVRDGDQESLADFAERLNQTLRSDKVDALVLDLRLNRGGNGELLELLVQALIASPKLHQPGGLYVLISGRSFSATSLLIGDLERQLDPIFVGEPSGAGPTHVGEDNMILLPNTGIAVMAASRHFVRSFSDDQRDSMAPHIAAALRFADYRDNRDPAWDAVRADRVPR</sequence>
<dbReference type="Proteomes" id="UP000613768">
    <property type="component" value="Unassembled WGS sequence"/>
</dbReference>
<reference evidence="2 3" key="1">
    <citation type="submission" date="2020-09" db="EMBL/GenBank/DDBJ databases">
        <title>Pseudoxanthomonas sp. CAU 1598 isolated from sand of Yaerae Beach.</title>
        <authorList>
            <person name="Kim W."/>
        </authorList>
    </citation>
    <scope>NUCLEOTIDE SEQUENCE [LARGE SCALE GENOMIC DNA]</scope>
    <source>
        <strain evidence="2 3">CAU 1598</strain>
    </source>
</reference>
<evidence type="ECO:0008006" key="4">
    <source>
        <dbReference type="Google" id="ProtNLM"/>
    </source>
</evidence>
<dbReference type="SUPFAM" id="SSF48452">
    <property type="entry name" value="TPR-like"/>
    <property type="match status" value="1"/>
</dbReference>
<dbReference type="Gene3D" id="1.25.40.10">
    <property type="entry name" value="Tetratricopeptide repeat domain"/>
    <property type="match status" value="1"/>
</dbReference>
<gene>
    <name evidence="2" type="ORF">IFO71_02760</name>
</gene>
<feature type="coiled-coil region" evidence="1">
    <location>
        <begin position="41"/>
        <end position="68"/>
    </location>
</feature>
<protein>
    <recommendedName>
        <fullName evidence="4">Tail specific protease domain-containing protein</fullName>
    </recommendedName>
</protein>
<keyword evidence="3" id="KW-1185">Reference proteome</keyword>
<evidence type="ECO:0000313" key="3">
    <source>
        <dbReference type="Proteomes" id="UP000613768"/>
    </source>
</evidence>
<accession>A0AAW3ZHQ0</accession>
<dbReference type="AlphaFoldDB" id="A0AAW3ZHQ0"/>
<dbReference type="RefSeq" id="WP_192027992.1">
    <property type="nucleotide sequence ID" value="NZ_JACYTR010000003.1"/>
</dbReference>
<dbReference type="Gene3D" id="3.90.226.10">
    <property type="entry name" value="2-enoyl-CoA Hydratase, Chain A, domain 1"/>
    <property type="match status" value="2"/>
</dbReference>
<dbReference type="SUPFAM" id="SSF52096">
    <property type="entry name" value="ClpP/crotonase"/>
    <property type="match status" value="1"/>
</dbReference>
<proteinExistence type="predicted"/>
<evidence type="ECO:0000256" key="1">
    <source>
        <dbReference type="SAM" id="Coils"/>
    </source>
</evidence>